<dbReference type="EMBL" id="GBRH01174793">
    <property type="protein sequence ID" value="JAE23103.1"/>
    <property type="molecule type" value="Transcribed_RNA"/>
</dbReference>
<reference evidence="1" key="1">
    <citation type="submission" date="2014-09" db="EMBL/GenBank/DDBJ databases">
        <authorList>
            <person name="Magalhaes I.L.F."/>
            <person name="Oliveira U."/>
            <person name="Santos F.R."/>
            <person name="Vidigal T.H.D.A."/>
            <person name="Brescovit A.D."/>
            <person name="Santos A.J."/>
        </authorList>
    </citation>
    <scope>NUCLEOTIDE SEQUENCE</scope>
    <source>
        <tissue evidence="1">Shoot tissue taken approximately 20 cm above the soil surface</tissue>
    </source>
</reference>
<organism evidence="1">
    <name type="scientific">Arundo donax</name>
    <name type="common">Giant reed</name>
    <name type="synonym">Donax arundinaceus</name>
    <dbReference type="NCBI Taxonomy" id="35708"/>
    <lineage>
        <taxon>Eukaryota</taxon>
        <taxon>Viridiplantae</taxon>
        <taxon>Streptophyta</taxon>
        <taxon>Embryophyta</taxon>
        <taxon>Tracheophyta</taxon>
        <taxon>Spermatophyta</taxon>
        <taxon>Magnoliopsida</taxon>
        <taxon>Liliopsida</taxon>
        <taxon>Poales</taxon>
        <taxon>Poaceae</taxon>
        <taxon>PACMAD clade</taxon>
        <taxon>Arundinoideae</taxon>
        <taxon>Arundineae</taxon>
        <taxon>Arundo</taxon>
    </lineage>
</organism>
<name>A0A0A9GR34_ARUDO</name>
<proteinExistence type="predicted"/>
<sequence length="237" mass="26243">MRNLRDVKKELQVPVYSSGGVELRAERMGSVFYKDFKLSQVGLIPAMPFNVVSIGQLATQGLLINTGDGRFTITAVDEAKVVGEGFLHRRKEKEDGREYYECVFRTMDWDIPGDELIDPSEDHENESAVEGEEWIIDTGCAQHMVPDLGTLSKPRAAKLPFQSASSTIWSSHKGLVKIGQLMLKDVLCCPGVTDNLVSGPMLDISGHMISFNSKRCTKKDCKKKGPGQWTRGLGYTS</sequence>
<dbReference type="AlphaFoldDB" id="A0A0A9GR34"/>
<evidence type="ECO:0000313" key="1">
    <source>
        <dbReference type="EMBL" id="JAE23103.1"/>
    </source>
</evidence>
<reference evidence="1" key="2">
    <citation type="journal article" date="2015" name="Data Brief">
        <title>Shoot transcriptome of the giant reed, Arundo donax.</title>
        <authorList>
            <person name="Barrero R.A."/>
            <person name="Guerrero F.D."/>
            <person name="Moolhuijzen P."/>
            <person name="Goolsby J.A."/>
            <person name="Tidwell J."/>
            <person name="Bellgard S.E."/>
            <person name="Bellgard M.I."/>
        </authorList>
    </citation>
    <scope>NUCLEOTIDE SEQUENCE</scope>
    <source>
        <tissue evidence="1">Shoot tissue taken approximately 20 cm above the soil surface</tissue>
    </source>
</reference>
<protein>
    <submittedName>
        <fullName evidence="1">Uncharacterized protein</fullName>
    </submittedName>
</protein>
<accession>A0A0A9GR34</accession>